<comment type="catalytic activity">
    <reaction evidence="15">
        <text>chloride(in) = chloride(out)</text>
        <dbReference type="Rhea" id="RHEA:29823"/>
        <dbReference type="ChEBI" id="CHEBI:17996"/>
    </reaction>
</comment>
<dbReference type="Pfam" id="PF22441">
    <property type="entry name" value="CLIC-like_N"/>
    <property type="match status" value="1"/>
</dbReference>
<dbReference type="GO" id="GO:0005254">
    <property type="term" value="F:chloride channel activity"/>
    <property type="evidence" value="ECO:0007669"/>
    <property type="project" value="UniProtKB-KW"/>
</dbReference>
<keyword evidence="6" id="KW-0812">Transmembrane</keyword>
<evidence type="ECO:0000256" key="14">
    <source>
        <dbReference type="ARBA" id="ARBA00023303"/>
    </source>
</evidence>
<dbReference type="GO" id="GO:0005886">
    <property type="term" value="C:plasma membrane"/>
    <property type="evidence" value="ECO:0007669"/>
    <property type="project" value="UniProtKB-SubCell"/>
</dbReference>
<keyword evidence="20" id="KW-1185">Reference proteome</keyword>
<dbReference type="InterPro" id="IPR053823">
    <property type="entry name" value="CLIC_N"/>
</dbReference>
<gene>
    <name evidence="19" type="primary">CLIC6</name>
    <name evidence="19" type="ORF">AV530_016502</name>
</gene>
<dbReference type="GO" id="GO:0016491">
    <property type="term" value="F:oxidoreductase activity"/>
    <property type="evidence" value="ECO:0007669"/>
    <property type="project" value="UniProtKB-KW"/>
</dbReference>
<dbReference type="InterPro" id="IPR036282">
    <property type="entry name" value="Glutathione-S-Trfase_C_sf"/>
</dbReference>
<dbReference type="EMBL" id="LSYS01009367">
    <property type="protein sequence ID" value="OPJ66435.1"/>
    <property type="molecule type" value="Genomic_DNA"/>
</dbReference>
<evidence type="ECO:0000256" key="4">
    <source>
        <dbReference type="ARBA" id="ARBA00022475"/>
    </source>
</evidence>
<proteinExistence type="inferred from homology"/>
<feature type="compositionally biased region" description="Low complexity" evidence="17">
    <location>
        <begin position="98"/>
        <end position="134"/>
    </location>
</feature>
<evidence type="ECO:0000256" key="15">
    <source>
        <dbReference type="ARBA" id="ARBA00024167"/>
    </source>
</evidence>
<dbReference type="Gene3D" id="1.20.1050.10">
    <property type="match status" value="1"/>
</dbReference>
<keyword evidence="3 16" id="KW-0813">Transport</keyword>
<feature type="compositionally biased region" description="Gly residues" evidence="17">
    <location>
        <begin position="335"/>
        <end position="344"/>
    </location>
</feature>
<evidence type="ECO:0000256" key="16">
    <source>
        <dbReference type="RuleBase" id="RU362009"/>
    </source>
</evidence>
<feature type="domain" description="GST C-terminal" evidence="18">
    <location>
        <begin position="496"/>
        <end position="667"/>
    </location>
</feature>
<keyword evidence="12 16" id="KW-0869">Chloride channel</keyword>
<comment type="domain">
    <text evidence="16">Members of this family may change from a globular, soluble state to a state where the N-terminal domain is inserted into the membrane and functions as chloride channel. A conformation change of the N-terminal domain is thought to expose hydrophobic surfaces that trigger membrane insertion.</text>
</comment>
<dbReference type="GO" id="GO:0034707">
    <property type="term" value="C:chloride channel complex"/>
    <property type="evidence" value="ECO:0007669"/>
    <property type="project" value="UniProtKB-KW"/>
</dbReference>
<dbReference type="GO" id="GO:0031749">
    <property type="term" value="F:D2 dopamine receptor binding"/>
    <property type="evidence" value="ECO:0007669"/>
    <property type="project" value="TreeGrafter"/>
</dbReference>
<keyword evidence="4" id="KW-1003">Cell membrane</keyword>
<evidence type="ECO:0000256" key="10">
    <source>
        <dbReference type="ARBA" id="ARBA00023065"/>
    </source>
</evidence>
<dbReference type="STRING" id="372326.A0A1V4J344"/>
<comment type="subcellular location">
    <subcellularLocation>
        <location evidence="1">Cell membrane</location>
        <topology evidence="1">Single-pass membrane protein</topology>
    </subcellularLocation>
    <subcellularLocation>
        <location evidence="16">Membrane</location>
        <topology evidence="16">Single-pass membrane protein</topology>
    </subcellularLocation>
    <subcellularLocation>
        <location evidence="16">Cytoplasm</location>
    </subcellularLocation>
</comment>
<dbReference type="FunFam" id="1.20.1050.10:FF:000001">
    <property type="entry name" value="Chloride intracellular channel 2"/>
    <property type="match status" value="1"/>
</dbReference>
<keyword evidence="14 16" id="KW-0407">Ion channel</keyword>
<feature type="compositionally biased region" description="Acidic residues" evidence="17">
    <location>
        <begin position="217"/>
        <end position="230"/>
    </location>
</feature>
<dbReference type="Proteomes" id="UP000190648">
    <property type="component" value="Unassembled WGS sequence"/>
</dbReference>
<feature type="compositionally biased region" description="Basic and acidic residues" evidence="17">
    <location>
        <begin position="282"/>
        <end position="297"/>
    </location>
</feature>
<dbReference type="CDD" id="cd03061">
    <property type="entry name" value="GST_N_CLIC"/>
    <property type="match status" value="1"/>
</dbReference>
<dbReference type="InterPro" id="IPR002946">
    <property type="entry name" value="CLIC"/>
</dbReference>
<dbReference type="PROSITE" id="PS50405">
    <property type="entry name" value="GST_CTER"/>
    <property type="match status" value="1"/>
</dbReference>
<evidence type="ECO:0000256" key="1">
    <source>
        <dbReference type="ARBA" id="ARBA00004162"/>
    </source>
</evidence>
<dbReference type="PRINTS" id="PR01263">
    <property type="entry name" value="INTCLCHANNEL"/>
</dbReference>
<dbReference type="PANTHER" id="PTHR45476">
    <property type="entry name" value="CHLORIDE INTRACELLULAR CHANNEL PROTEIN 6-RELATED"/>
    <property type="match status" value="1"/>
</dbReference>
<keyword evidence="9" id="KW-0560">Oxidoreductase</keyword>
<sequence length="667" mass="68880">MAENPGRPGTPPPEGSGVPREGGDEDTAAAAGEPQPRVSPEGATESPNGSLAGEGSVDGGGPEDEGLPGREPVSAATGVDAPEDSAPARVDPEDALVAPAGADPEEAAPAGTEPEEAAPAGTEPEDAATAPTGTEPEKVGTAPAGPDPEEVVREAAPAETDLEEAVVTTPAGTGSEEPAGTVSEESVATVPVGTHPEKAAETGPEEETRKEAPSTTDLEEAEAADLEEAEATGTTGADPEELLRQADSERRDPEEAAAAAPVVTDPEDAVRVASLAGTVPEEMVRQEAPEATVHEDAVCEAAAVGTVPEEAAAAAGSEVAPEAPGEAELSLPAGGEAGGGGTGSEDGAEAAGTEQGAVEPAVAEAGNVASGTGEGGAAAAGQRSGSPGTEGGEWDAAGRSLNGVRSRAEDEEGETGSPTALEEEDDEEKQEHDISLFVKAGSDGESIGNCPFSQRLFMILWLKGVIFNVTTVDLKRKPADLQNLAPGTNPPFMTFDGEVKTDVNKIEEFLEEKLAPPRYPKLAPNHPESNSAGNDVFAKFSAFIKNPRKDANENLEKSLLKALRKLDNYLNSPLPDEIDAYSTEEITVSSRKFLDGDELTLADCNLLPKLHIIKVVAKKYRNFDFPPEMTGISRYLNNAYARDEFTNTCPADQEIEYAYLDVAKRMK</sequence>
<comment type="caution">
    <text evidence="19">The sequence shown here is derived from an EMBL/GenBank/DDBJ whole genome shotgun (WGS) entry which is preliminary data.</text>
</comment>
<dbReference type="CDD" id="cd10301">
    <property type="entry name" value="GST_C_CLIC6"/>
    <property type="match status" value="1"/>
</dbReference>
<feature type="compositionally biased region" description="Basic and acidic residues" evidence="17">
    <location>
        <begin position="241"/>
        <end position="254"/>
    </location>
</feature>
<keyword evidence="10 16" id="KW-0406">Ion transport</keyword>
<evidence type="ECO:0000256" key="3">
    <source>
        <dbReference type="ARBA" id="ARBA00022448"/>
    </source>
</evidence>
<organism evidence="19 20">
    <name type="scientific">Patagioenas fasciata monilis</name>
    <dbReference type="NCBI Taxonomy" id="372326"/>
    <lineage>
        <taxon>Eukaryota</taxon>
        <taxon>Metazoa</taxon>
        <taxon>Chordata</taxon>
        <taxon>Craniata</taxon>
        <taxon>Vertebrata</taxon>
        <taxon>Euteleostomi</taxon>
        <taxon>Archelosauria</taxon>
        <taxon>Archosauria</taxon>
        <taxon>Dinosauria</taxon>
        <taxon>Saurischia</taxon>
        <taxon>Theropoda</taxon>
        <taxon>Coelurosauria</taxon>
        <taxon>Aves</taxon>
        <taxon>Neognathae</taxon>
        <taxon>Neoaves</taxon>
        <taxon>Columbimorphae</taxon>
        <taxon>Columbiformes</taxon>
        <taxon>Columbidae</taxon>
        <taxon>Patagioenas</taxon>
    </lineage>
</organism>
<evidence type="ECO:0000256" key="6">
    <source>
        <dbReference type="ARBA" id="ARBA00022692"/>
    </source>
</evidence>
<protein>
    <recommendedName>
        <fullName evidence="16">Chloride intracellular channel protein</fullName>
    </recommendedName>
</protein>
<evidence type="ECO:0000256" key="7">
    <source>
        <dbReference type="ARBA" id="ARBA00022882"/>
    </source>
</evidence>
<dbReference type="GO" id="GO:0005737">
    <property type="term" value="C:cytoplasm"/>
    <property type="evidence" value="ECO:0007669"/>
    <property type="project" value="UniProtKB-SubCell"/>
</dbReference>
<evidence type="ECO:0000256" key="8">
    <source>
        <dbReference type="ARBA" id="ARBA00022989"/>
    </source>
</evidence>
<keyword evidence="5 16" id="KW-0963">Cytoplasm</keyword>
<keyword evidence="8" id="KW-1133">Transmembrane helix</keyword>
<dbReference type="NCBIfam" id="TIGR00862">
    <property type="entry name" value="O-ClC"/>
    <property type="match status" value="1"/>
</dbReference>
<evidence type="ECO:0000259" key="18">
    <source>
        <dbReference type="PROSITE" id="PS50405"/>
    </source>
</evidence>
<feature type="region of interest" description="Disordered" evidence="17">
    <location>
        <begin position="1"/>
        <end position="268"/>
    </location>
</feature>
<evidence type="ECO:0000256" key="13">
    <source>
        <dbReference type="ARBA" id="ARBA00023214"/>
    </source>
</evidence>
<keyword evidence="13 16" id="KW-0868">Chloride</keyword>
<reference evidence="19 20" key="1">
    <citation type="submission" date="2016-02" db="EMBL/GenBank/DDBJ databases">
        <title>Band-tailed pigeon sequencing and assembly.</title>
        <authorList>
            <person name="Soares A.E."/>
            <person name="Novak B.J."/>
            <person name="Rice E.S."/>
            <person name="O'Connell B."/>
            <person name="Chang D."/>
            <person name="Weber S."/>
            <person name="Shapiro B."/>
        </authorList>
    </citation>
    <scope>NUCLEOTIDE SEQUENCE [LARGE SCALE GENOMIC DNA]</scope>
    <source>
        <strain evidence="19">BTP2013</strain>
        <tissue evidence="19">Blood</tissue>
    </source>
</reference>
<dbReference type="AlphaFoldDB" id="A0A1V4J344"/>
<dbReference type="SFLD" id="SFLDS00019">
    <property type="entry name" value="Glutathione_Transferase_(cytos"/>
    <property type="match status" value="1"/>
</dbReference>
<feature type="compositionally biased region" description="Basic and acidic residues" evidence="17">
    <location>
        <begin position="195"/>
        <end position="212"/>
    </location>
</feature>
<evidence type="ECO:0000256" key="9">
    <source>
        <dbReference type="ARBA" id="ARBA00023002"/>
    </source>
</evidence>
<accession>A0A1V4J344</accession>
<comment type="similarity">
    <text evidence="2 16">Belongs to the chloride channel CLIC family.</text>
</comment>
<dbReference type="GO" id="GO:0031751">
    <property type="term" value="F:D4 dopamine receptor binding"/>
    <property type="evidence" value="ECO:0007669"/>
    <property type="project" value="TreeGrafter"/>
</dbReference>
<feature type="region of interest" description="Disordered" evidence="17">
    <location>
        <begin position="281"/>
        <end position="431"/>
    </location>
</feature>
<evidence type="ECO:0000256" key="17">
    <source>
        <dbReference type="SAM" id="MobiDB-lite"/>
    </source>
</evidence>
<dbReference type="OrthoDB" id="1935530at2759"/>
<dbReference type="GO" id="GO:0031750">
    <property type="term" value="F:D3 dopamine receptor binding"/>
    <property type="evidence" value="ECO:0007669"/>
    <property type="project" value="TreeGrafter"/>
</dbReference>
<keyword evidence="11" id="KW-0472">Membrane</keyword>
<keyword evidence="7 16" id="KW-0851">Voltage-gated channel</keyword>
<feature type="compositionally biased region" description="Low complexity" evidence="17">
    <location>
        <begin position="300"/>
        <end position="334"/>
    </location>
</feature>
<dbReference type="Gene3D" id="3.40.30.10">
    <property type="entry name" value="Glutaredoxin"/>
    <property type="match status" value="1"/>
</dbReference>
<dbReference type="InterPro" id="IPR010987">
    <property type="entry name" value="Glutathione-S-Trfase_C-like"/>
</dbReference>
<evidence type="ECO:0000313" key="19">
    <source>
        <dbReference type="EMBL" id="OPJ66435.1"/>
    </source>
</evidence>
<dbReference type="SUPFAM" id="SSF52833">
    <property type="entry name" value="Thioredoxin-like"/>
    <property type="match status" value="1"/>
</dbReference>
<dbReference type="SUPFAM" id="SSF47616">
    <property type="entry name" value="GST C-terminal domain-like"/>
    <property type="match status" value="1"/>
</dbReference>
<dbReference type="FunFam" id="3.40.30.10:FF:000021">
    <property type="entry name" value="Chloride intracellular channel 4"/>
    <property type="match status" value="1"/>
</dbReference>
<dbReference type="InterPro" id="IPR036249">
    <property type="entry name" value="Thioredoxin-like_sf"/>
</dbReference>
<dbReference type="PANTHER" id="PTHR45476:SF1">
    <property type="entry name" value="CHLORIDE INTRACELLULAR CHANNEL PROTEIN 6"/>
    <property type="match status" value="1"/>
</dbReference>
<name>A0A1V4J344_PATFA</name>
<evidence type="ECO:0000313" key="20">
    <source>
        <dbReference type="Proteomes" id="UP000190648"/>
    </source>
</evidence>
<evidence type="ECO:0000256" key="5">
    <source>
        <dbReference type="ARBA" id="ARBA00022490"/>
    </source>
</evidence>
<evidence type="ECO:0000256" key="2">
    <source>
        <dbReference type="ARBA" id="ARBA00007655"/>
    </source>
</evidence>
<evidence type="ECO:0000256" key="12">
    <source>
        <dbReference type="ARBA" id="ARBA00023173"/>
    </source>
</evidence>
<dbReference type="SFLD" id="SFLDG00358">
    <property type="entry name" value="Main_(cytGST)"/>
    <property type="match status" value="1"/>
</dbReference>
<evidence type="ECO:0000256" key="11">
    <source>
        <dbReference type="ARBA" id="ARBA00023136"/>
    </source>
</evidence>
<dbReference type="InterPro" id="IPR040079">
    <property type="entry name" value="Glutathione_S-Trfase"/>
</dbReference>